<sequence>MVVLFPASSRSFLLPELQMLAMTGSILKNLISSGENAVG</sequence>
<proteinExistence type="predicted"/>
<dbReference type="AlphaFoldDB" id="A0A256GUT0"/>
<accession>A0A256GUT0</accession>
<evidence type="ECO:0000313" key="1">
    <source>
        <dbReference type="EMBL" id="OYR30955.1"/>
    </source>
</evidence>
<keyword evidence="2" id="KW-1185">Reference proteome</keyword>
<evidence type="ECO:0000313" key="2">
    <source>
        <dbReference type="Proteomes" id="UP000216188"/>
    </source>
</evidence>
<dbReference type="Proteomes" id="UP000216188">
    <property type="component" value="Unassembled WGS sequence"/>
</dbReference>
<comment type="caution">
    <text evidence="1">The sequence shown here is derived from an EMBL/GenBank/DDBJ whole genome shotgun (WGS) entry which is preliminary data.</text>
</comment>
<reference evidence="1 2" key="1">
    <citation type="submission" date="2017-07" db="EMBL/GenBank/DDBJ databases">
        <title>Phylogenetic study on the rhizospheric bacterium Ochrobactrum sp. A44.</title>
        <authorList>
            <person name="Krzyzanowska D.M."/>
            <person name="Ossowicki A."/>
            <person name="Rajewska M."/>
            <person name="Maciag T."/>
            <person name="Kaczynski Z."/>
            <person name="Czerwicka M."/>
            <person name="Jafra S."/>
        </authorList>
    </citation>
    <scope>NUCLEOTIDE SEQUENCE [LARGE SCALE GENOMIC DNA]</scope>
    <source>
        <strain evidence="1 2">CCUG 30717</strain>
    </source>
</reference>
<gene>
    <name evidence="1" type="ORF">CEV34_0026</name>
</gene>
<protein>
    <submittedName>
        <fullName evidence="1">Uncharacterized protein</fullName>
    </submittedName>
</protein>
<name>A0A256GUT0_9HYPH</name>
<dbReference type="EMBL" id="NNRM01000001">
    <property type="protein sequence ID" value="OYR30955.1"/>
    <property type="molecule type" value="Genomic_DNA"/>
</dbReference>
<organism evidence="1 2">
    <name type="scientific">Brucella pseudogrignonensis</name>
    <dbReference type="NCBI Taxonomy" id="419475"/>
    <lineage>
        <taxon>Bacteria</taxon>
        <taxon>Pseudomonadati</taxon>
        <taxon>Pseudomonadota</taxon>
        <taxon>Alphaproteobacteria</taxon>
        <taxon>Hyphomicrobiales</taxon>
        <taxon>Brucellaceae</taxon>
        <taxon>Brucella/Ochrobactrum group</taxon>
        <taxon>Brucella</taxon>
    </lineage>
</organism>